<dbReference type="EMBL" id="JAJJMA010010724">
    <property type="protein sequence ID" value="MCL7022394.1"/>
    <property type="molecule type" value="Genomic_DNA"/>
</dbReference>
<dbReference type="PANTHER" id="PTHR32378">
    <property type="entry name" value="GUANINE NUCLEOTIDE-BINDING PROTEIN SUBUNIT GAMMA 3"/>
    <property type="match status" value="1"/>
</dbReference>
<dbReference type="Proteomes" id="UP001177140">
    <property type="component" value="Unassembled WGS sequence"/>
</dbReference>
<protein>
    <recommendedName>
        <fullName evidence="2">G protein gamma domain-containing protein</fullName>
    </recommendedName>
</protein>
<accession>A0AA41RQZ8</accession>
<organism evidence="3 4">
    <name type="scientific">Papaver nudicaule</name>
    <name type="common">Iceland poppy</name>
    <dbReference type="NCBI Taxonomy" id="74823"/>
    <lineage>
        <taxon>Eukaryota</taxon>
        <taxon>Viridiplantae</taxon>
        <taxon>Streptophyta</taxon>
        <taxon>Embryophyta</taxon>
        <taxon>Tracheophyta</taxon>
        <taxon>Spermatophyta</taxon>
        <taxon>Magnoliopsida</taxon>
        <taxon>Ranunculales</taxon>
        <taxon>Papaveraceae</taxon>
        <taxon>Papaveroideae</taxon>
        <taxon>Papaver</taxon>
    </lineage>
</organism>
<evidence type="ECO:0000313" key="3">
    <source>
        <dbReference type="EMBL" id="MCL7022394.1"/>
    </source>
</evidence>
<evidence type="ECO:0000256" key="1">
    <source>
        <dbReference type="SAM" id="Coils"/>
    </source>
</evidence>
<dbReference type="GO" id="GO:0007186">
    <property type="term" value="P:G protein-coupled receptor signaling pathway"/>
    <property type="evidence" value="ECO:0007669"/>
    <property type="project" value="InterPro"/>
</dbReference>
<dbReference type="InterPro" id="IPR055305">
    <property type="entry name" value="GG3-like"/>
</dbReference>
<comment type="caution">
    <text evidence="3">The sequence shown here is derived from an EMBL/GenBank/DDBJ whole genome shotgun (WGS) entry which is preliminary data.</text>
</comment>
<keyword evidence="1" id="KW-0175">Coiled coil</keyword>
<feature type="coiled-coil region" evidence="1">
    <location>
        <begin position="57"/>
        <end position="84"/>
    </location>
</feature>
<dbReference type="SMART" id="SM01224">
    <property type="entry name" value="G_gamma"/>
    <property type="match status" value="1"/>
</dbReference>
<dbReference type="AlphaFoldDB" id="A0AA41RQZ8"/>
<dbReference type="PANTHER" id="PTHR32378:SF14">
    <property type="match status" value="1"/>
</dbReference>
<feature type="domain" description="G protein gamma" evidence="2">
    <location>
        <begin position="60"/>
        <end position="130"/>
    </location>
</feature>
<name>A0AA41RQZ8_PAPNU</name>
<keyword evidence="4" id="KW-1185">Reference proteome</keyword>
<dbReference type="InterPro" id="IPR015898">
    <property type="entry name" value="G-protein_gamma-like_dom"/>
</dbReference>
<reference evidence="3" key="1">
    <citation type="submission" date="2022-03" db="EMBL/GenBank/DDBJ databases">
        <title>A functionally conserved STORR gene fusion in Papaver species that diverged 16.8 million years ago.</title>
        <authorList>
            <person name="Catania T."/>
        </authorList>
    </citation>
    <scope>NUCLEOTIDE SEQUENCE</scope>
    <source>
        <strain evidence="3">S-191538</strain>
    </source>
</reference>
<proteinExistence type="predicted"/>
<sequence>MAATTTINCSASSIVSSGGGGGGGGVVVAVPPGSGLSPFVSYPCPRSPPKYPDMTGKHRELVKVQKLEREIGFLEEELKSVENLQPASRSCKEVDSYVGANPDPLIPVNRKTRRSCRFWRWLCGKSCLNLSWICCCSCGCSLRCTPKNCTLCPQKGKKSCCSGCCPSCSGSCCRPSCCCGDCSCFGKSSCSKSCCTLPTCKSCTNCSCFKCTSCSCFKCPSMKSCRCFSCKKICCNPCACLFY</sequence>
<gene>
    <name evidence="3" type="ORF">MKW94_025921</name>
</gene>
<evidence type="ECO:0000259" key="2">
    <source>
        <dbReference type="SMART" id="SM01224"/>
    </source>
</evidence>
<dbReference type="Pfam" id="PF00631">
    <property type="entry name" value="G-gamma"/>
    <property type="match status" value="1"/>
</dbReference>
<evidence type="ECO:0000313" key="4">
    <source>
        <dbReference type="Proteomes" id="UP001177140"/>
    </source>
</evidence>